<evidence type="ECO:0000256" key="12">
    <source>
        <dbReference type="ARBA" id="ARBA00023242"/>
    </source>
</evidence>
<feature type="transmembrane region" description="Helical" evidence="19">
    <location>
        <begin position="219"/>
        <end position="239"/>
    </location>
</feature>
<dbReference type="Proteomes" id="UP000694569">
    <property type="component" value="Unplaced"/>
</dbReference>
<dbReference type="PANTHER" id="PTHR18902">
    <property type="entry name" value="NUCLEAR MITOTIC APPARATUS PROTEIN 1-RELATED"/>
    <property type="match status" value="1"/>
</dbReference>
<reference evidence="21" key="1">
    <citation type="submission" date="2025-08" db="UniProtKB">
        <authorList>
            <consortium name="Ensembl"/>
        </authorList>
    </citation>
    <scope>IDENTIFICATION</scope>
</reference>
<dbReference type="Ensembl" id="ENSLLET00000051219.1">
    <property type="protein sequence ID" value="ENSLLEP00000049299.1"/>
    <property type="gene ID" value="ENSLLEG00000031029.1"/>
</dbReference>
<feature type="region of interest" description="Disordered" evidence="18">
    <location>
        <begin position="100"/>
        <end position="129"/>
    </location>
</feature>
<dbReference type="GO" id="GO:0097539">
    <property type="term" value="C:ciliary transition fiber"/>
    <property type="evidence" value="ECO:0007669"/>
    <property type="project" value="TreeGrafter"/>
</dbReference>
<dbReference type="Gene3D" id="3.30.1470.10">
    <property type="entry name" value="Photosystem I PsaD, reaction center subunit II"/>
    <property type="match status" value="1"/>
</dbReference>
<dbReference type="PROSITE" id="PS50020">
    <property type="entry name" value="WW_DOMAIN_2"/>
    <property type="match status" value="1"/>
</dbReference>
<dbReference type="GeneTree" id="ENSGT00950000183078"/>
<keyword evidence="3" id="KW-0963">Cytoplasm</keyword>
<dbReference type="GO" id="GO:0005813">
    <property type="term" value="C:centrosome"/>
    <property type="evidence" value="ECO:0007669"/>
    <property type="project" value="TreeGrafter"/>
</dbReference>
<keyword evidence="19" id="KW-0812">Transmembrane</keyword>
<keyword evidence="11" id="KW-0206">Cytoskeleton</keyword>
<dbReference type="PROSITE" id="PS01159">
    <property type="entry name" value="WW_DOMAIN_1"/>
    <property type="match status" value="1"/>
</dbReference>
<feature type="transmembrane region" description="Helical" evidence="19">
    <location>
        <begin position="287"/>
        <end position="309"/>
    </location>
</feature>
<evidence type="ECO:0000313" key="21">
    <source>
        <dbReference type="Ensembl" id="ENSLLEP00000049299.1"/>
    </source>
</evidence>
<name>A0A8C5R8X2_9ANUR</name>
<comment type="subcellular location">
    <subcellularLocation>
        <location evidence="1">Cytoplasm</location>
        <location evidence="1">Cytoskeleton</location>
        <location evidence="1">Microtubule organizing center</location>
        <location evidence="1">Centrosome</location>
        <location evidence="1">Centriole</location>
    </subcellularLocation>
    <subcellularLocation>
        <location evidence="2">Nucleus</location>
    </subcellularLocation>
</comment>
<evidence type="ECO:0000256" key="8">
    <source>
        <dbReference type="ARBA" id="ARBA00022794"/>
    </source>
</evidence>
<dbReference type="GO" id="GO:0051301">
    <property type="term" value="P:cell division"/>
    <property type="evidence" value="ECO:0007669"/>
    <property type="project" value="UniProtKB-KW"/>
</dbReference>
<proteinExistence type="predicted"/>
<evidence type="ECO:0000256" key="15">
    <source>
        <dbReference type="ARBA" id="ARBA00061715"/>
    </source>
</evidence>
<keyword evidence="19" id="KW-0472">Membrane</keyword>
<evidence type="ECO:0000256" key="16">
    <source>
        <dbReference type="ARBA" id="ARBA00067900"/>
    </source>
</evidence>
<keyword evidence="6" id="KW-0227">DNA damage</keyword>
<keyword evidence="7" id="KW-0498">Mitosis</keyword>
<feature type="coiled-coil region" evidence="17">
    <location>
        <begin position="322"/>
        <end position="390"/>
    </location>
</feature>
<keyword evidence="4" id="KW-0597">Phosphoprotein</keyword>
<evidence type="ECO:0000256" key="6">
    <source>
        <dbReference type="ARBA" id="ARBA00022763"/>
    </source>
</evidence>
<evidence type="ECO:0000256" key="10">
    <source>
        <dbReference type="ARBA" id="ARBA00023204"/>
    </source>
</evidence>
<evidence type="ECO:0000313" key="22">
    <source>
        <dbReference type="Proteomes" id="UP000694569"/>
    </source>
</evidence>
<evidence type="ECO:0000256" key="17">
    <source>
        <dbReference type="SAM" id="Coils"/>
    </source>
</evidence>
<evidence type="ECO:0000256" key="7">
    <source>
        <dbReference type="ARBA" id="ARBA00022776"/>
    </source>
</evidence>
<dbReference type="FunFam" id="3.30.1470.10:FF:000001">
    <property type="entry name" value="Centrosomal protein of 164 kDa"/>
    <property type="match status" value="1"/>
</dbReference>
<keyword evidence="8" id="KW-0970">Cilium biogenesis/degradation</keyword>
<feature type="compositionally biased region" description="Basic and acidic residues" evidence="18">
    <location>
        <begin position="100"/>
        <end position="111"/>
    </location>
</feature>
<dbReference type="SMART" id="SM00456">
    <property type="entry name" value="WW"/>
    <property type="match status" value="1"/>
</dbReference>
<dbReference type="GO" id="GO:0006281">
    <property type="term" value="P:DNA repair"/>
    <property type="evidence" value="ECO:0007669"/>
    <property type="project" value="UniProtKB-KW"/>
</dbReference>
<evidence type="ECO:0000256" key="18">
    <source>
        <dbReference type="SAM" id="MobiDB-lite"/>
    </source>
</evidence>
<evidence type="ECO:0000256" key="5">
    <source>
        <dbReference type="ARBA" id="ARBA00022618"/>
    </source>
</evidence>
<evidence type="ECO:0000256" key="13">
    <source>
        <dbReference type="ARBA" id="ARBA00023306"/>
    </source>
</evidence>
<evidence type="ECO:0000259" key="20">
    <source>
        <dbReference type="PROSITE" id="PS50020"/>
    </source>
</evidence>
<reference evidence="21" key="2">
    <citation type="submission" date="2025-09" db="UniProtKB">
        <authorList>
            <consortium name="Ensembl"/>
        </authorList>
    </citation>
    <scope>IDENTIFICATION</scope>
</reference>
<dbReference type="OrthoDB" id="6344460at2759"/>
<dbReference type="SUPFAM" id="SSF51045">
    <property type="entry name" value="WW domain"/>
    <property type="match status" value="1"/>
</dbReference>
<evidence type="ECO:0000256" key="9">
    <source>
        <dbReference type="ARBA" id="ARBA00023054"/>
    </source>
</evidence>
<keyword evidence="19" id="KW-1133">Transmembrane helix</keyword>
<evidence type="ECO:0000256" key="1">
    <source>
        <dbReference type="ARBA" id="ARBA00004114"/>
    </source>
</evidence>
<feature type="compositionally biased region" description="Basic residues" evidence="18">
    <location>
        <begin position="112"/>
        <end position="126"/>
    </location>
</feature>
<keyword evidence="10" id="KW-0234">DNA repair</keyword>
<comment type="function">
    <text evidence="14">Plays a role in microtubule organization and/or maintenance for the formation of primary cilia (PC), a microtubule-based structure that protrudes from the surface of epithelial cells. Plays a critical role in G2/M checkpoint and nuclear divisions. A key player in the DNA damage-activated ATR/ATM signaling cascade since it is required for the proper phosphorylation of H2AX, RPA, CHEK2 and CHEK1. Plays a critical role in chromosome segregation, acting as a mediator required for the maintenance of genomic stability through modulation of MDC1, RPA and CHEK1.</text>
</comment>
<comment type="subunit">
    <text evidence="15">Interacts (via N-terminus) with ATRIP. Interacts with ATM, ATR and MDC1. Interacts with XPA (via N-terminus) upon UV irradiation. Interacts with CEP83, CCDC92, TTBK2, DVL3, NPHP3 and weakly with NPHP4. Interacts with DZIP1.</text>
</comment>
<evidence type="ECO:0000256" key="3">
    <source>
        <dbReference type="ARBA" id="ARBA00022490"/>
    </source>
</evidence>
<keyword evidence="22" id="KW-1185">Reference proteome</keyword>
<dbReference type="InterPro" id="IPR036020">
    <property type="entry name" value="WW_dom_sf"/>
</dbReference>
<feature type="domain" description="WW" evidence="20">
    <location>
        <begin position="56"/>
        <end position="89"/>
    </location>
</feature>
<organism evidence="21 22">
    <name type="scientific">Leptobrachium leishanense</name>
    <name type="common">Leishan spiny toad</name>
    <dbReference type="NCBI Taxonomy" id="445787"/>
    <lineage>
        <taxon>Eukaryota</taxon>
        <taxon>Metazoa</taxon>
        <taxon>Chordata</taxon>
        <taxon>Craniata</taxon>
        <taxon>Vertebrata</taxon>
        <taxon>Euteleostomi</taxon>
        <taxon>Amphibia</taxon>
        <taxon>Batrachia</taxon>
        <taxon>Anura</taxon>
        <taxon>Pelobatoidea</taxon>
        <taxon>Megophryidae</taxon>
        <taxon>Leptobrachium</taxon>
    </lineage>
</organism>
<keyword evidence="13" id="KW-0131">Cell cycle</keyword>
<dbReference type="PANTHER" id="PTHR18902:SF27">
    <property type="entry name" value="CENTROSOMAL PROTEIN OF 164 KDA"/>
    <property type="match status" value="1"/>
</dbReference>
<evidence type="ECO:0000256" key="4">
    <source>
        <dbReference type="ARBA" id="ARBA00022553"/>
    </source>
</evidence>
<evidence type="ECO:0000256" key="11">
    <source>
        <dbReference type="ARBA" id="ARBA00023212"/>
    </source>
</evidence>
<dbReference type="GO" id="GO:0005634">
    <property type="term" value="C:nucleus"/>
    <property type="evidence" value="ECO:0007669"/>
    <property type="project" value="UniProtKB-SubCell"/>
</dbReference>
<sequence length="746" mass="85092">MGASAIRIGDQLILEEDYDENYIPQVQEILEYARMIGIDPDSEPELMWLAREGIVAPLPPEWKPCQDVTGDIYYFNFTSGQSSWDHPSDEHYRDLVTTEREKLQAHGDGKKKERKKKKEKEKKKEKKVKDFPKPAMVSVYKDRSRWVMGHLPSNPESSLGSPLGPVQGHLGSLAPLKGLEMSGGIAGMRGSLSSSAGSSGGFDTLLMGASKFDIQGLIYSYPLTHCFMCVIFLVLVSVLQSPRGSARLLKNLHMDIGALGEGFEYEVSGCVERFINLSCFWTPGRQIVFIPAFTLLCLTLYMGCLFLLVKDVPFPLTIPQMRDLLQEKRQEVQREHERKLERLKEEHNQVLERLRIQLEKEEQTQRSTMLEKIQEEIRKMTQLHERELDAQRLDLEKRKEDRHQLFQEMVISRNTMVRVYFTDTDFHVLVILTPSPFFLLSVRHYISSQGSSIQKAKDFLRLQTRSMCRRHTLLQAAKQQWRHDIQGSLDRENSKLLEGMKKNIEEEVRSLDEIQSNMEKGRVLVQEKEQCLQELQNDLLPSQVGNSHKMQSLVESMQHLTSDLNKVLTTLGPLAYNSHSSLHSQTLPQALSGIPLSTYLSMNRATTPAAAPPPSKWAWDSKFHSGLPSTSTPAKQSADAILLEKWRKYFPGGSPSLIEQHQQTENKLGYVPAGEQVRMIQNATSHAPHTDNRRMQAMIDANKKWLENFRNDPRVPLLSRVNRNSAAAGPVQLGLDENNQIKVFHY</sequence>
<evidence type="ECO:0000256" key="19">
    <source>
        <dbReference type="SAM" id="Phobius"/>
    </source>
</evidence>
<dbReference type="InterPro" id="IPR001202">
    <property type="entry name" value="WW_dom"/>
</dbReference>
<keyword evidence="9 17" id="KW-0175">Coiled coil</keyword>
<keyword evidence="5" id="KW-0132">Cell division</keyword>
<dbReference type="AlphaFoldDB" id="A0A8C5R8X2"/>
<dbReference type="GO" id="GO:0060271">
    <property type="term" value="P:cilium assembly"/>
    <property type="evidence" value="ECO:0007669"/>
    <property type="project" value="TreeGrafter"/>
</dbReference>
<protein>
    <recommendedName>
        <fullName evidence="16">Centrosomal protein of 164 kDa</fullName>
    </recommendedName>
</protein>
<dbReference type="Pfam" id="PF00397">
    <property type="entry name" value="WW"/>
    <property type="match status" value="1"/>
</dbReference>
<dbReference type="GO" id="GO:0005814">
    <property type="term" value="C:centriole"/>
    <property type="evidence" value="ECO:0007669"/>
    <property type="project" value="UniProtKB-SubCell"/>
</dbReference>
<evidence type="ECO:0000256" key="2">
    <source>
        <dbReference type="ARBA" id="ARBA00004123"/>
    </source>
</evidence>
<keyword evidence="12" id="KW-0539">Nucleus</keyword>
<dbReference type="InterPro" id="IPR051841">
    <property type="entry name" value="MT-Golgi_org_protein"/>
</dbReference>
<dbReference type="CDD" id="cd00201">
    <property type="entry name" value="WW"/>
    <property type="match status" value="1"/>
</dbReference>
<evidence type="ECO:0000256" key="14">
    <source>
        <dbReference type="ARBA" id="ARBA00056906"/>
    </source>
</evidence>
<accession>A0A8C5R8X2</accession>